<evidence type="ECO:0000313" key="2">
    <source>
        <dbReference type="Proteomes" id="UP000034785"/>
    </source>
</evidence>
<dbReference type="InterPro" id="IPR024524">
    <property type="entry name" value="DUF3800"/>
</dbReference>
<accession>A0A0G1BBK0</accession>
<comment type="caution">
    <text evidence="1">The sequence shown here is derived from an EMBL/GenBank/DDBJ whole genome shotgun (WGS) entry which is preliminary data.</text>
</comment>
<evidence type="ECO:0008006" key="3">
    <source>
        <dbReference type="Google" id="ProtNLM"/>
    </source>
</evidence>
<protein>
    <recommendedName>
        <fullName evidence="3">DUF3800 domain-containing protein</fullName>
    </recommendedName>
</protein>
<name>A0A0G1BBK0_9BACT</name>
<dbReference type="EMBL" id="LCEJ01000014">
    <property type="protein sequence ID" value="KKS70750.1"/>
    <property type="molecule type" value="Genomic_DNA"/>
</dbReference>
<organism evidence="1 2">
    <name type="scientific">Candidatus Daviesbacteria bacterium GW2011_GWA2_42_7</name>
    <dbReference type="NCBI Taxonomy" id="1618425"/>
    <lineage>
        <taxon>Bacteria</taxon>
        <taxon>Candidatus Daviesiibacteriota</taxon>
    </lineage>
</organism>
<evidence type="ECO:0000313" key="1">
    <source>
        <dbReference type="EMBL" id="KKS70750.1"/>
    </source>
</evidence>
<gene>
    <name evidence="1" type="ORF">UV41_C0014G0004</name>
</gene>
<dbReference type="Proteomes" id="UP000034785">
    <property type="component" value="Unassembled WGS sequence"/>
</dbReference>
<dbReference type="AlphaFoldDB" id="A0A0G1BBK0"/>
<dbReference type="Pfam" id="PF12686">
    <property type="entry name" value="DUF3800"/>
    <property type="match status" value="1"/>
</dbReference>
<proteinExistence type="predicted"/>
<reference evidence="1 2" key="1">
    <citation type="journal article" date="2015" name="Nature">
        <title>rRNA introns, odd ribosomes, and small enigmatic genomes across a large radiation of phyla.</title>
        <authorList>
            <person name="Brown C.T."/>
            <person name="Hug L.A."/>
            <person name="Thomas B.C."/>
            <person name="Sharon I."/>
            <person name="Castelle C.J."/>
            <person name="Singh A."/>
            <person name="Wilkins M.J."/>
            <person name="Williams K.H."/>
            <person name="Banfield J.F."/>
        </authorList>
    </citation>
    <scope>NUCLEOTIDE SEQUENCE [LARGE SCALE GENOMIC DNA]</scope>
</reference>
<sequence length="185" mass="21655">MVIFIDESGIHKQTGHSTASVVYVRVKNLEKFEDGIKKIEKDLNISSFHWAEERWLMKNKFLSRIFELDFTVKVAIFENPVGLGAILESVFQHLIIEENINKIYIDGEKPKWYEHKLKKVLRDKGVAVKKLKTVRSRSEVGIQLADALASLIRYYHDNPEEKDAKKWFNKLKKEKKLSLELWVNA</sequence>